<reference evidence="3" key="1">
    <citation type="submission" date="2016-10" db="EMBL/GenBank/DDBJ databases">
        <authorList>
            <person name="Varghese N."/>
            <person name="Submissions S."/>
        </authorList>
    </citation>
    <scope>NUCLEOTIDE SEQUENCE [LARGE SCALE GENOMIC DNA]</scope>
    <source>
        <strain evidence="3">DSM 43163</strain>
    </source>
</reference>
<organism evidence="2 3">
    <name type="scientific">Thermomonospora echinospora</name>
    <dbReference type="NCBI Taxonomy" id="1992"/>
    <lineage>
        <taxon>Bacteria</taxon>
        <taxon>Bacillati</taxon>
        <taxon>Actinomycetota</taxon>
        <taxon>Actinomycetes</taxon>
        <taxon>Streptosporangiales</taxon>
        <taxon>Thermomonosporaceae</taxon>
        <taxon>Thermomonospora</taxon>
    </lineage>
</organism>
<sequence length="41" mass="4261">MGNHDNTGDRNRPGQPIPPDRDDKDNIGGGGSRGSDGGKDK</sequence>
<dbReference type="Proteomes" id="UP000236723">
    <property type="component" value="Unassembled WGS sequence"/>
</dbReference>
<proteinExistence type="predicted"/>
<name>A0A1H6DTB6_9ACTN</name>
<keyword evidence="3" id="KW-1185">Reference proteome</keyword>
<dbReference type="EMBL" id="FNVO01000021">
    <property type="protein sequence ID" value="SEG87845.1"/>
    <property type="molecule type" value="Genomic_DNA"/>
</dbReference>
<feature type="region of interest" description="Disordered" evidence="1">
    <location>
        <begin position="1"/>
        <end position="41"/>
    </location>
</feature>
<evidence type="ECO:0000256" key="1">
    <source>
        <dbReference type="SAM" id="MobiDB-lite"/>
    </source>
</evidence>
<evidence type="ECO:0000313" key="3">
    <source>
        <dbReference type="Proteomes" id="UP000236723"/>
    </source>
</evidence>
<dbReference type="RefSeq" id="WP_268817560.1">
    <property type="nucleotide sequence ID" value="NZ_FNVO01000021.1"/>
</dbReference>
<protein>
    <submittedName>
        <fullName evidence="2">Uncharacterized protein</fullName>
    </submittedName>
</protein>
<dbReference type="AlphaFoldDB" id="A0A1H6DTB6"/>
<gene>
    <name evidence="2" type="ORF">SAMN04489712_12116</name>
</gene>
<feature type="compositionally biased region" description="Basic and acidic residues" evidence="1">
    <location>
        <begin position="1"/>
        <end position="12"/>
    </location>
</feature>
<accession>A0A1H6DTB6</accession>
<evidence type="ECO:0000313" key="2">
    <source>
        <dbReference type="EMBL" id="SEG87845.1"/>
    </source>
</evidence>